<dbReference type="KEGG" id="emar:D1013_05610"/>
<protein>
    <submittedName>
        <fullName evidence="2">Crp/Fnr family transcriptional regulator</fullName>
    </submittedName>
</protein>
<dbReference type="InterPro" id="IPR018490">
    <property type="entry name" value="cNMP-bd_dom_sf"/>
</dbReference>
<dbReference type="AlphaFoldDB" id="A0A3G2L3X1"/>
<dbReference type="RefSeq" id="WP_121847937.1">
    <property type="nucleotide sequence ID" value="NZ_CP032050.1"/>
</dbReference>
<accession>A0A3G2L3X1</accession>
<dbReference type="Pfam" id="PF00027">
    <property type="entry name" value="cNMP_binding"/>
    <property type="match status" value="1"/>
</dbReference>
<dbReference type="EMBL" id="CP032050">
    <property type="protein sequence ID" value="AYN66886.1"/>
    <property type="molecule type" value="Genomic_DNA"/>
</dbReference>
<dbReference type="Gene3D" id="2.60.120.10">
    <property type="entry name" value="Jelly Rolls"/>
    <property type="match status" value="1"/>
</dbReference>
<dbReference type="OrthoDB" id="1092431at2"/>
<dbReference type="CDD" id="cd00038">
    <property type="entry name" value="CAP_ED"/>
    <property type="match status" value="1"/>
</dbReference>
<evidence type="ECO:0000313" key="2">
    <source>
        <dbReference type="EMBL" id="AYN66886.1"/>
    </source>
</evidence>
<dbReference type="InterPro" id="IPR000595">
    <property type="entry name" value="cNMP-bd_dom"/>
</dbReference>
<name>A0A3G2L3X1_9FLAO</name>
<evidence type="ECO:0000259" key="1">
    <source>
        <dbReference type="PROSITE" id="PS50042"/>
    </source>
</evidence>
<dbReference type="Proteomes" id="UP000276309">
    <property type="component" value="Chromosome"/>
</dbReference>
<dbReference type="PROSITE" id="PS50042">
    <property type="entry name" value="CNMP_BINDING_3"/>
    <property type="match status" value="1"/>
</dbReference>
<dbReference type="InterPro" id="IPR014710">
    <property type="entry name" value="RmlC-like_jellyroll"/>
</dbReference>
<sequence>MDSHSLANFKKYLTEQWGLPEDSIEQLCDGLVTKKVKKEEYLLRAGEVCALTFFVEKGLLRMYALNEKGKVDILQFAPENWLVSDRGSVYFNEPSNYYIDAIEESTVVLLDQNFMERISQLGHSFRKLNERLLHNHIRHLNQRVKLLLGASAETRYLNFIHLYPDILMRVPQWMVASYLGIAPESLSRVRKDLAKRNFKKN</sequence>
<organism evidence="2 3">
    <name type="scientific">Euzebyella marina</name>
    <dbReference type="NCBI Taxonomy" id="1761453"/>
    <lineage>
        <taxon>Bacteria</taxon>
        <taxon>Pseudomonadati</taxon>
        <taxon>Bacteroidota</taxon>
        <taxon>Flavobacteriia</taxon>
        <taxon>Flavobacteriales</taxon>
        <taxon>Flavobacteriaceae</taxon>
        <taxon>Euzebyella</taxon>
    </lineage>
</organism>
<feature type="domain" description="Cyclic nucleotide-binding" evidence="1">
    <location>
        <begin position="18"/>
        <end position="118"/>
    </location>
</feature>
<gene>
    <name evidence="2" type="ORF">D1013_05610</name>
</gene>
<keyword evidence="3" id="KW-1185">Reference proteome</keyword>
<evidence type="ECO:0000313" key="3">
    <source>
        <dbReference type="Proteomes" id="UP000276309"/>
    </source>
</evidence>
<reference evidence="2 3" key="1">
    <citation type="submission" date="2018-08" db="EMBL/GenBank/DDBJ databases">
        <title>The reduced genetic potential of extracellular carbohydrate catabolism in Euzebyella marina RN62, a Flavobacteriia bacterium isolated from the hadal water.</title>
        <authorList>
            <person name="Xue C."/>
        </authorList>
    </citation>
    <scope>NUCLEOTIDE SEQUENCE [LARGE SCALE GENOMIC DNA]</scope>
    <source>
        <strain evidence="2 3">RN62</strain>
    </source>
</reference>
<dbReference type="SUPFAM" id="SSF51206">
    <property type="entry name" value="cAMP-binding domain-like"/>
    <property type="match status" value="1"/>
</dbReference>
<proteinExistence type="predicted"/>